<comment type="caution">
    <text evidence="2">The sequence shown here is derived from an EMBL/GenBank/DDBJ whole genome shotgun (WGS) entry which is preliminary data.</text>
</comment>
<dbReference type="SUPFAM" id="SSF53474">
    <property type="entry name" value="alpha/beta-Hydrolases"/>
    <property type="match status" value="1"/>
</dbReference>
<dbReference type="Gene3D" id="3.40.50.1820">
    <property type="entry name" value="alpha/beta hydrolase"/>
    <property type="match status" value="1"/>
</dbReference>
<keyword evidence="1" id="KW-0812">Transmembrane</keyword>
<keyword evidence="2" id="KW-0378">Hydrolase</keyword>
<evidence type="ECO:0000256" key="1">
    <source>
        <dbReference type="SAM" id="Phobius"/>
    </source>
</evidence>
<accession>A0ABS0LN80</accession>
<keyword evidence="1" id="KW-1133">Transmembrane helix</keyword>
<dbReference type="EMBL" id="JACBXQ010000001">
    <property type="protein sequence ID" value="MBG9985603.1"/>
    <property type="molecule type" value="Genomic_DNA"/>
</dbReference>
<evidence type="ECO:0000313" key="3">
    <source>
        <dbReference type="Proteomes" id="UP000721415"/>
    </source>
</evidence>
<feature type="transmembrane region" description="Helical" evidence="1">
    <location>
        <begin position="7"/>
        <end position="29"/>
    </location>
</feature>
<keyword evidence="1" id="KW-0472">Membrane</keyword>
<name>A0ABS0LN80_9LACT</name>
<sequence>MKKIFKIILKMLLSILLMVMLVLIGSSIYHHKEIRHDKAEYAEFLEKDFKAIESNFGKFRYLDIGEGEVTLVYRGGLTTPSFSLDFLPLARELSQNYRILIIEPLGYNLSDQPSEKRTLDQINREFNSVVNLLAQNEKIVLINHSISALYSLDYVKEYPENIVGIINIDGSRVSIADKAPESSKHLTPMLINKVGFLRLILSNQKLTDFYGFTYMLESMSDKYDEELKKQIINVNKWAYWQQSMIGYLEEASVNTYQVKDEHYPNDMPVLSLVASKTLRQDSDWIEGQKQVFSNTAIQAVKVVDGEHYLHHTSTDEVLAEINRFMRENSQS</sequence>
<proteinExistence type="predicted"/>
<keyword evidence="3" id="KW-1185">Reference proteome</keyword>
<dbReference type="InterPro" id="IPR029058">
    <property type="entry name" value="AB_hydrolase_fold"/>
</dbReference>
<dbReference type="GO" id="GO:0016787">
    <property type="term" value="F:hydrolase activity"/>
    <property type="evidence" value="ECO:0007669"/>
    <property type="project" value="UniProtKB-KW"/>
</dbReference>
<dbReference type="Proteomes" id="UP000721415">
    <property type="component" value="Unassembled WGS sequence"/>
</dbReference>
<protein>
    <submittedName>
        <fullName evidence="2">Alpha/beta hydrolase</fullName>
    </submittedName>
</protein>
<dbReference type="PANTHER" id="PTHR43798">
    <property type="entry name" value="MONOACYLGLYCEROL LIPASE"/>
    <property type="match status" value="1"/>
</dbReference>
<dbReference type="RefSeq" id="WP_197114076.1">
    <property type="nucleotide sequence ID" value="NZ_JACBXQ010000001.1"/>
</dbReference>
<dbReference type="InterPro" id="IPR050266">
    <property type="entry name" value="AB_hydrolase_sf"/>
</dbReference>
<reference evidence="2 3" key="1">
    <citation type="submission" date="2020-07" db="EMBL/GenBank/DDBJ databases">
        <title>Facklamia lactis sp. nov., isolated from raw milk.</title>
        <authorList>
            <person name="Doll E.V."/>
            <person name="Huptas C."/>
            <person name="Staib L."/>
            <person name="Wenning M."/>
            <person name="Scherer S."/>
        </authorList>
    </citation>
    <scope>NUCLEOTIDE SEQUENCE [LARGE SCALE GENOMIC DNA]</scope>
    <source>
        <strain evidence="2 3">DSM 111018</strain>
    </source>
</reference>
<evidence type="ECO:0000313" key="2">
    <source>
        <dbReference type="EMBL" id="MBG9985603.1"/>
    </source>
</evidence>
<dbReference type="PANTHER" id="PTHR43798:SF33">
    <property type="entry name" value="HYDROLASE, PUTATIVE (AFU_ORTHOLOGUE AFUA_2G14860)-RELATED"/>
    <property type="match status" value="1"/>
</dbReference>
<organism evidence="2 3">
    <name type="scientific">Facklamia lactis</name>
    <dbReference type="NCBI Taxonomy" id="2749967"/>
    <lineage>
        <taxon>Bacteria</taxon>
        <taxon>Bacillati</taxon>
        <taxon>Bacillota</taxon>
        <taxon>Bacilli</taxon>
        <taxon>Lactobacillales</taxon>
        <taxon>Aerococcaceae</taxon>
        <taxon>Facklamia</taxon>
    </lineage>
</organism>
<gene>
    <name evidence="2" type="ORF">HZY91_01695</name>
</gene>